<feature type="domain" description="Mos1 transposase HTH" evidence="1">
    <location>
        <begin position="1"/>
        <end position="43"/>
    </location>
</feature>
<accession>A0A914DZD2</accession>
<dbReference type="GO" id="GO:0035861">
    <property type="term" value="C:site of double-strand break"/>
    <property type="evidence" value="ECO:0007669"/>
    <property type="project" value="TreeGrafter"/>
</dbReference>
<dbReference type="GO" id="GO:0042800">
    <property type="term" value="F:histone H3K4 methyltransferase activity"/>
    <property type="evidence" value="ECO:0007669"/>
    <property type="project" value="TreeGrafter"/>
</dbReference>
<dbReference type="InterPro" id="IPR052709">
    <property type="entry name" value="Transposase-MT_Hybrid"/>
</dbReference>
<keyword evidence="2" id="KW-1185">Reference proteome</keyword>
<name>A0A914DZD2_9BILA</name>
<evidence type="ECO:0000313" key="3">
    <source>
        <dbReference type="WBParaSite" id="ACRNAN_scaffold4732.g20783.t1"/>
    </source>
</evidence>
<dbReference type="GO" id="GO:0031297">
    <property type="term" value="P:replication fork processing"/>
    <property type="evidence" value="ECO:0007669"/>
    <property type="project" value="TreeGrafter"/>
</dbReference>
<dbReference type="GO" id="GO:0003690">
    <property type="term" value="F:double-stranded DNA binding"/>
    <property type="evidence" value="ECO:0007669"/>
    <property type="project" value="TreeGrafter"/>
</dbReference>
<dbReference type="PANTHER" id="PTHR46060">
    <property type="entry name" value="MARINER MOS1 TRANSPOSASE-LIKE PROTEIN"/>
    <property type="match status" value="1"/>
</dbReference>
<dbReference type="PANTHER" id="PTHR46060:SF2">
    <property type="entry name" value="HISTONE-LYSINE N-METHYLTRANSFERASE SETMAR"/>
    <property type="match status" value="1"/>
</dbReference>
<dbReference type="GO" id="GO:0015074">
    <property type="term" value="P:DNA integration"/>
    <property type="evidence" value="ECO:0007669"/>
    <property type="project" value="TreeGrafter"/>
</dbReference>
<dbReference type="GO" id="GO:0000729">
    <property type="term" value="P:DNA double-strand break processing"/>
    <property type="evidence" value="ECO:0007669"/>
    <property type="project" value="TreeGrafter"/>
</dbReference>
<dbReference type="Pfam" id="PF17906">
    <property type="entry name" value="HTH_48"/>
    <property type="match status" value="1"/>
</dbReference>
<dbReference type="GO" id="GO:0003697">
    <property type="term" value="F:single-stranded DNA binding"/>
    <property type="evidence" value="ECO:0007669"/>
    <property type="project" value="TreeGrafter"/>
</dbReference>
<dbReference type="GO" id="GO:0006303">
    <property type="term" value="P:double-strand break repair via nonhomologous end joining"/>
    <property type="evidence" value="ECO:0007669"/>
    <property type="project" value="TreeGrafter"/>
</dbReference>
<dbReference type="GO" id="GO:0000014">
    <property type="term" value="F:single-stranded DNA endodeoxyribonuclease activity"/>
    <property type="evidence" value="ECO:0007669"/>
    <property type="project" value="TreeGrafter"/>
</dbReference>
<dbReference type="Gene3D" id="1.10.10.1450">
    <property type="match status" value="1"/>
</dbReference>
<dbReference type="GO" id="GO:0044547">
    <property type="term" value="F:DNA topoisomerase binding"/>
    <property type="evidence" value="ECO:0007669"/>
    <property type="project" value="TreeGrafter"/>
</dbReference>
<evidence type="ECO:0000313" key="2">
    <source>
        <dbReference type="Proteomes" id="UP000887540"/>
    </source>
</evidence>
<dbReference type="GO" id="GO:0044774">
    <property type="term" value="P:mitotic DNA integrity checkpoint signaling"/>
    <property type="evidence" value="ECO:0007669"/>
    <property type="project" value="TreeGrafter"/>
</dbReference>
<evidence type="ECO:0000259" key="1">
    <source>
        <dbReference type="Pfam" id="PF17906"/>
    </source>
</evidence>
<dbReference type="AlphaFoldDB" id="A0A914DZD2"/>
<reference evidence="3" key="1">
    <citation type="submission" date="2022-11" db="UniProtKB">
        <authorList>
            <consortium name="WormBaseParasite"/>
        </authorList>
    </citation>
    <scope>IDENTIFICATION</scope>
</reference>
<dbReference type="WBParaSite" id="ACRNAN_scaffold4732.g20783.t1">
    <property type="protein sequence ID" value="ACRNAN_scaffold4732.g20783.t1"/>
    <property type="gene ID" value="ACRNAN_scaffold4732.g20783"/>
</dbReference>
<organism evidence="2 3">
    <name type="scientific">Acrobeloides nanus</name>
    <dbReference type="NCBI Taxonomy" id="290746"/>
    <lineage>
        <taxon>Eukaryota</taxon>
        <taxon>Metazoa</taxon>
        <taxon>Ecdysozoa</taxon>
        <taxon>Nematoda</taxon>
        <taxon>Chromadorea</taxon>
        <taxon>Rhabditida</taxon>
        <taxon>Tylenchina</taxon>
        <taxon>Cephalobomorpha</taxon>
        <taxon>Cephaloboidea</taxon>
        <taxon>Cephalobidae</taxon>
        <taxon>Acrobeloides</taxon>
    </lineage>
</organism>
<dbReference type="Proteomes" id="UP000887540">
    <property type="component" value="Unplaced"/>
</dbReference>
<dbReference type="GO" id="GO:0005634">
    <property type="term" value="C:nucleus"/>
    <property type="evidence" value="ECO:0007669"/>
    <property type="project" value="TreeGrafter"/>
</dbReference>
<proteinExistence type="predicted"/>
<dbReference type="GO" id="GO:0046975">
    <property type="term" value="F:histone H3K36 methyltransferase activity"/>
    <property type="evidence" value="ECO:0007669"/>
    <property type="project" value="TreeGrafter"/>
</dbReference>
<dbReference type="InterPro" id="IPR041426">
    <property type="entry name" value="Mos1_HTH"/>
</dbReference>
<dbReference type="GO" id="GO:0000793">
    <property type="term" value="C:condensed chromosome"/>
    <property type="evidence" value="ECO:0007669"/>
    <property type="project" value="TreeGrafter"/>
</dbReference>
<sequence length="152" mass="17452">MLYHFENRHKAAEAFRDLNELFGKGTIGERQVRRWFERFKSGNTSLEDKGGRGRPSDFDDQVLLAAVEEDESLTTRMLAEQFDVDHSIIVRWLNKLGKVWKLDGCVPHELSEDEPDLKRSNHLRTCLLPIVPSLNSSLRSRKASAALCPFLK</sequence>
<dbReference type="InterPro" id="IPR036388">
    <property type="entry name" value="WH-like_DNA-bd_sf"/>
</dbReference>
<dbReference type="Gene3D" id="1.10.10.10">
    <property type="entry name" value="Winged helix-like DNA-binding domain superfamily/Winged helix DNA-binding domain"/>
    <property type="match status" value="1"/>
</dbReference>
<protein>
    <submittedName>
        <fullName evidence="3">Mos1 transposase HTH domain-containing protein</fullName>
    </submittedName>
</protein>